<evidence type="ECO:0000259" key="8">
    <source>
        <dbReference type="SMART" id="SM00978"/>
    </source>
</evidence>
<keyword evidence="6" id="KW-0472">Membrane</keyword>
<proteinExistence type="inferred from homology"/>
<feature type="compositionally biased region" description="Basic and acidic residues" evidence="7">
    <location>
        <begin position="16"/>
        <end position="28"/>
    </location>
</feature>
<comment type="caution">
    <text evidence="9">The sequence shown here is derived from an EMBL/GenBank/DDBJ whole genome shotgun (WGS) entry which is preliminary data.</text>
</comment>
<dbReference type="PANTHER" id="PTHR10721:SF1">
    <property type="entry name" value="MITOCHONDRIAL IMPORT INNER MEMBRANE TRANSLOCASE SUBUNIT TIM44"/>
    <property type="match status" value="1"/>
</dbReference>
<feature type="region of interest" description="Disordered" evidence="7">
    <location>
        <begin position="159"/>
        <end position="190"/>
    </location>
</feature>
<reference evidence="10" key="1">
    <citation type="journal article" date="2015" name="PLoS Genet.">
        <title>Genome Sequence and Transcriptome Analyses of Chrysochromulina tobin: Metabolic Tools for Enhanced Algal Fitness in the Prominent Order Prymnesiales (Haptophyceae).</title>
        <authorList>
            <person name="Hovde B.T."/>
            <person name="Deodato C.R."/>
            <person name="Hunsperger H.M."/>
            <person name="Ryken S.A."/>
            <person name="Yost W."/>
            <person name="Jha R.K."/>
            <person name="Patterson J."/>
            <person name="Monnat R.J. Jr."/>
            <person name="Barlow S.B."/>
            <person name="Starkenburg S.R."/>
            <person name="Cattolico R.A."/>
        </authorList>
    </citation>
    <scope>NUCLEOTIDE SEQUENCE</scope>
    <source>
        <strain evidence="10">CCMP291</strain>
    </source>
</reference>
<feature type="compositionally biased region" description="Basic and acidic residues" evidence="7">
    <location>
        <begin position="72"/>
        <end position="87"/>
    </location>
</feature>
<evidence type="ECO:0000256" key="3">
    <source>
        <dbReference type="ARBA" id="ARBA00022792"/>
    </source>
</evidence>
<dbReference type="Proteomes" id="UP000037460">
    <property type="component" value="Unassembled WGS sequence"/>
</dbReference>
<name>A0A0M0LQJ5_9EUKA</name>
<keyword evidence="5" id="KW-0496">Mitochondrion</keyword>
<evidence type="ECO:0000256" key="6">
    <source>
        <dbReference type="ARBA" id="ARBA00023136"/>
    </source>
</evidence>
<dbReference type="SMART" id="SM00978">
    <property type="entry name" value="Tim44"/>
    <property type="match status" value="1"/>
</dbReference>
<dbReference type="GO" id="GO:0051087">
    <property type="term" value="F:protein-folding chaperone binding"/>
    <property type="evidence" value="ECO:0007669"/>
    <property type="project" value="TreeGrafter"/>
</dbReference>
<keyword evidence="3" id="KW-0999">Mitochondrion inner membrane</keyword>
<comment type="subcellular location">
    <subcellularLocation>
        <location evidence="1">Mitochondrion inner membrane</location>
    </subcellularLocation>
</comment>
<keyword evidence="10" id="KW-1185">Reference proteome</keyword>
<dbReference type="SUPFAM" id="SSF54427">
    <property type="entry name" value="NTF2-like"/>
    <property type="match status" value="1"/>
</dbReference>
<dbReference type="AlphaFoldDB" id="A0A0M0LQJ5"/>
<feature type="compositionally biased region" description="Low complexity" evidence="7">
    <location>
        <begin position="88"/>
        <end position="119"/>
    </location>
</feature>
<organism evidence="9 10">
    <name type="scientific">Chrysochromulina tobinii</name>
    <dbReference type="NCBI Taxonomy" id="1460289"/>
    <lineage>
        <taxon>Eukaryota</taxon>
        <taxon>Haptista</taxon>
        <taxon>Haptophyta</taxon>
        <taxon>Prymnesiophyceae</taxon>
        <taxon>Prymnesiales</taxon>
        <taxon>Chrysochromulinaceae</taxon>
        <taxon>Chrysochromulina</taxon>
    </lineage>
</organism>
<evidence type="ECO:0000313" key="9">
    <source>
        <dbReference type="EMBL" id="KOO53167.1"/>
    </source>
</evidence>
<evidence type="ECO:0000256" key="2">
    <source>
        <dbReference type="ARBA" id="ARBA00009597"/>
    </source>
</evidence>
<evidence type="ECO:0000256" key="5">
    <source>
        <dbReference type="ARBA" id="ARBA00023128"/>
    </source>
</evidence>
<feature type="compositionally biased region" description="Low complexity" evidence="7">
    <location>
        <begin position="160"/>
        <end position="179"/>
    </location>
</feature>
<feature type="compositionally biased region" description="Polar residues" evidence="7">
    <location>
        <begin position="1"/>
        <end position="15"/>
    </location>
</feature>
<feature type="domain" description="Tim44-like" evidence="8">
    <location>
        <begin position="237"/>
        <end position="386"/>
    </location>
</feature>
<feature type="region of interest" description="Disordered" evidence="7">
    <location>
        <begin position="1"/>
        <end position="28"/>
    </location>
</feature>
<dbReference type="InterPro" id="IPR039544">
    <property type="entry name" value="Tim44-like"/>
</dbReference>
<feature type="region of interest" description="Disordered" evidence="7">
    <location>
        <begin position="44"/>
        <end position="139"/>
    </location>
</feature>
<sequence>MASRHNMSFFQNLKENISKEVEKNPELKKTLDELRSSELLNKASTAASEAAAKANEAASKVSQSVSQAADAASERAAKAAKAGEDLASKATQKAQQAASEASSKFTSKPADASSAQQGAPGSGSTGSAGAAEGGPQPLPFFQRVFEDASAVFEKLKASVSSGSTPAGSARSASSTASSSGDGGGDPGAGALVVRQPTFWERNFNPESPFFERLKGMFGGAGDAAGGLGDRFFGETEQAEAMAELRKLMPDYSQDAFLSMISKDMGPKVIGAYLRADMEVIRAQTRDQAFATLQASVTDRITRQLKMDERILYMSPPELEGMRVISGLPTAIVSFETHQIYCIRNVLTSQIAEGDEDDIRSFHYLWALQPNEQADSEHKWQLTELAIRGVMSVY</sequence>
<keyword evidence="4" id="KW-0809">Transit peptide</keyword>
<gene>
    <name evidence="9" type="ORF">Ctob_014488</name>
</gene>
<evidence type="ECO:0000256" key="4">
    <source>
        <dbReference type="ARBA" id="ARBA00022946"/>
    </source>
</evidence>
<evidence type="ECO:0000256" key="1">
    <source>
        <dbReference type="ARBA" id="ARBA00004273"/>
    </source>
</evidence>
<dbReference type="InterPro" id="IPR007379">
    <property type="entry name" value="Tim44-like_dom"/>
</dbReference>
<accession>A0A0M0LQJ5</accession>
<dbReference type="EMBL" id="JWZX01000351">
    <property type="protein sequence ID" value="KOO53167.1"/>
    <property type="molecule type" value="Genomic_DNA"/>
</dbReference>
<dbReference type="Pfam" id="PF04280">
    <property type="entry name" value="Tim44"/>
    <property type="match status" value="1"/>
</dbReference>
<protein>
    <submittedName>
        <fullName evidence="9">Mitochondrial protein translocase family</fullName>
    </submittedName>
</protein>
<evidence type="ECO:0000256" key="7">
    <source>
        <dbReference type="SAM" id="MobiDB-lite"/>
    </source>
</evidence>
<feature type="compositionally biased region" description="Low complexity" evidence="7">
    <location>
        <begin position="44"/>
        <end position="71"/>
    </location>
</feature>
<dbReference type="GO" id="GO:0005743">
    <property type="term" value="C:mitochondrial inner membrane"/>
    <property type="evidence" value="ECO:0007669"/>
    <property type="project" value="UniProtKB-SubCell"/>
</dbReference>
<comment type="similarity">
    <text evidence="2">Belongs to the Tim44 family.</text>
</comment>
<dbReference type="GO" id="GO:0030150">
    <property type="term" value="P:protein import into mitochondrial matrix"/>
    <property type="evidence" value="ECO:0007669"/>
    <property type="project" value="TreeGrafter"/>
</dbReference>
<dbReference type="PANTHER" id="PTHR10721">
    <property type="entry name" value="MITOCHONDRIAL IMPORT INNER MEMBRANE TRANSLOCASE SUBUNIT TIM44"/>
    <property type="match status" value="1"/>
</dbReference>
<evidence type="ECO:0000313" key="10">
    <source>
        <dbReference type="Proteomes" id="UP000037460"/>
    </source>
</evidence>
<dbReference type="OrthoDB" id="10265990at2759"/>
<dbReference type="InterPro" id="IPR032710">
    <property type="entry name" value="NTF2-like_dom_sf"/>
</dbReference>
<dbReference type="Gene3D" id="3.10.450.240">
    <property type="match status" value="1"/>
</dbReference>